<dbReference type="RefSeq" id="WP_183656941.1">
    <property type="nucleotide sequence ID" value="NZ_JACIJG010000023.1"/>
</dbReference>
<organism evidence="2 3">
    <name type="scientific">Brucella daejeonensis</name>
    <dbReference type="NCBI Taxonomy" id="659015"/>
    <lineage>
        <taxon>Bacteria</taxon>
        <taxon>Pseudomonadati</taxon>
        <taxon>Pseudomonadota</taxon>
        <taxon>Alphaproteobacteria</taxon>
        <taxon>Hyphomicrobiales</taxon>
        <taxon>Brucellaceae</taxon>
        <taxon>Brucella/Ochrobactrum group</taxon>
        <taxon>Brucella</taxon>
    </lineage>
</organism>
<keyword evidence="1" id="KW-0732">Signal</keyword>
<evidence type="ECO:0000256" key="1">
    <source>
        <dbReference type="SAM" id="SignalP"/>
    </source>
</evidence>
<evidence type="ECO:0000313" key="3">
    <source>
        <dbReference type="Proteomes" id="UP000555546"/>
    </source>
</evidence>
<dbReference type="EMBL" id="JACIJG010000023">
    <property type="protein sequence ID" value="MBB5704062.1"/>
    <property type="molecule type" value="Genomic_DNA"/>
</dbReference>
<feature type="signal peptide" evidence="1">
    <location>
        <begin position="1"/>
        <end position="27"/>
    </location>
</feature>
<evidence type="ECO:0000313" key="2">
    <source>
        <dbReference type="EMBL" id="MBB5704062.1"/>
    </source>
</evidence>
<gene>
    <name evidence="2" type="ORF">FHS76_003977</name>
</gene>
<sequence>MSRMKSALYACGLAVLLSGSMFQNAFATDGSKYIVITKTKFVKLFENVENYEGAAIGGLPDYIDRIKNSYKKSYFSTFSTYDDLFGFMFVQERVDGIAIPERDIDSEEIKSQMEKYKDRLAILDKAIITNE</sequence>
<name>A0A7W9B0U5_9HYPH</name>
<reference evidence="2 3" key="1">
    <citation type="submission" date="2020-08" db="EMBL/GenBank/DDBJ databases">
        <title>Genomic Encyclopedia of Type Strains, Phase IV (KMG-IV): sequencing the most valuable type-strain genomes for metagenomic binning, comparative biology and taxonomic classification.</title>
        <authorList>
            <person name="Goeker M."/>
        </authorList>
    </citation>
    <scope>NUCLEOTIDE SEQUENCE [LARGE SCALE GENOMIC DNA]</scope>
    <source>
        <strain evidence="2 3">DSM 26944</strain>
    </source>
</reference>
<accession>A0A7W9B0U5</accession>
<comment type="caution">
    <text evidence="2">The sequence shown here is derived from an EMBL/GenBank/DDBJ whole genome shotgun (WGS) entry which is preliminary data.</text>
</comment>
<dbReference type="AlphaFoldDB" id="A0A7W9B0U5"/>
<dbReference type="Proteomes" id="UP000555546">
    <property type="component" value="Unassembled WGS sequence"/>
</dbReference>
<proteinExistence type="predicted"/>
<feature type="chain" id="PRO_5030590809" evidence="1">
    <location>
        <begin position="28"/>
        <end position="131"/>
    </location>
</feature>
<keyword evidence="3" id="KW-1185">Reference proteome</keyword>
<protein>
    <submittedName>
        <fullName evidence="2">Uncharacterized protein</fullName>
    </submittedName>
</protein>